<feature type="transmembrane region" description="Helical" evidence="6">
    <location>
        <begin position="300"/>
        <end position="319"/>
    </location>
</feature>
<dbReference type="EMBL" id="JAMLDY010000017">
    <property type="protein sequence ID" value="MCP3735861.1"/>
    <property type="molecule type" value="Genomic_DNA"/>
</dbReference>
<feature type="transmembrane region" description="Helical" evidence="6">
    <location>
        <begin position="380"/>
        <end position="402"/>
    </location>
</feature>
<feature type="transmembrane region" description="Helical" evidence="6">
    <location>
        <begin position="113"/>
        <end position="138"/>
    </location>
</feature>
<feature type="transmembrane region" description="Helical" evidence="6">
    <location>
        <begin position="325"/>
        <end position="344"/>
    </location>
</feature>
<dbReference type="InterPro" id="IPR050375">
    <property type="entry name" value="MFS_TsgA-like"/>
</dbReference>
<keyword evidence="5 6" id="KW-0472">Membrane</keyword>
<comment type="caution">
    <text evidence="8">The sequence shown here is derived from an EMBL/GenBank/DDBJ whole genome shotgun (WGS) entry which is preliminary data.</text>
</comment>
<comment type="subcellular location">
    <subcellularLocation>
        <location evidence="1">Cell inner membrane</location>
        <topology evidence="1">Multi-pass membrane protein</topology>
    </subcellularLocation>
</comment>
<evidence type="ECO:0000256" key="6">
    <source>
        <dbReference type="SAM" id="Phobius"/>
    </source>
</evidence>
<feature type="transmembrane region" description="Helical" evidence="6">
    <location>
        <begin position="233"/>
        <end position="257"/>
    </location>
</feature>
<feature type="transmembrane region" description="Helical" evidence="6">
    <location>
        <begin position="58"/>
        <end position="78"/>
    </location>
</feature>
<evidence type="ECO:0000256" key="5">
    <source>
        <dbReference type="ARBA" id="ARBA00023136"/>
    </source>
</evidence>
<protein>
    <submittedName>
        <fullName evidence="8">Sugar MFS transporter</fullName>
    </submittedName>
</protein>
<organism evidence="8 9">
    <name type="scientific">Sphingomonas liriopis</name>
    <dbReference type="NCBI Taxonomy" id="2949094"/>
    <lineage>
        <taxon>Bacteria</taxon>
        <taxon>Pseudomonadati</taxon>
        <taxon>Pseudomonadota</taxon>
        <taxon>Alphaproteobacteria</taxon>
        <taxon>Sphingomonadales</taxon>
        <taxon>Sphingomonadaceae</taxon>
        <taxon>Sphingomonas</taxon>
    </lineage>
</organism>
<dbReference type="InterPro" id="IPR020846">
    <property type="entry name" value="MFS_dom"/>
</dbReference>
<keyword evidence="4 6" id="KW-1133">Transmembrane helix</keyword>
<dbReference type="Proteomes" id="UP001139486">
    <property type="component" value="Unassembled WGS sequence"/>
</dbReference>
<evidence type="ECO:0000313" key="9">
    <source>
        <dbReference type="Proteomes" id="UP001139486"/>
    </source>
</evidence>
<dbReference type="CDD" id="cd17394">
    <property type="entry name" value="MFS_FucP_like"/>
    <property type="match status" value="1"/>
</dbReference>
<dbReference type="RefSeq" id="WP_254289859.1">
    <property type="nucleotide sequence ID" value="NZ_JAMLDY010000017.1"/>
</dbReference>
<evidence type="ECO:0000313" key="8">
    <source>
        <dbReference type="EMBL" id="MCP3735861.1"/>
    </source>
</evidence>
<sequence>MTPPVPVHAAEVPRRTLRVALSFAISLFFIWGLAYGLLDVLNKHFQDTLHVGTAESTWLQVAYFGAYLVVSLPAGLWLARAGYKIGILTGLVITAVGAFLFIPAAAAGTFLPFVLSMFVLASGLACLETAADSYVAVLGAPEDASRRLNLAQSFNGLGTFIGPLIGGTLFFADGAPAAAEGAHDNVRMIYAGIGIAIVVFALFVARAHLPEISEDSHATEGGRAGGILQRRHFVFGVATQAIYIGAQVGIGALFINVALTTWSGLTPRAAAYLLSLALVTFMLGRFASTALLARVAPRRLLTLFALANVALSLLVAAGIDKVSLAAMIGVFFFMSTMFPTIFALGVRDLGKGAKRGASAMVMAIGGGVVLPYPMGRLAEVYGAPAAFVLPAAAFAVVALYGWRFAGLEDE</sequence>
<accession>A0A9X2HX56</accession>
<dbReference type="InterPro" id="IPR011701">
    <property type="entry name" value="MFS"/>
</dbReference>
<dbReference type="Gene3D" id="1.20.1250.20">
    <property type="entry name" value="MFS general substrate transporter like domains"/>
    <property type="match status" value="2"/>
</dbReference>
<dbReference type="AlphaFoldDB" id="A0A9X2HX56"/>
<keyword evidence="2" id="KW-1003">Cell membrane</keyword>
<feature type="transmembrane region" description="Helical" evidence="6">
    <location>
        <begin position="150"/>
        <end position="172"/>
    </location>
</feature>
<dbReference type="PANTHER" id="PTHR43702:SF3">
    <property type="entry name" value="PROTEIN TSGA"/>
    <property type="match status" value="1"/>
</dbReference>
<dbReference type="PANTHER" id="PTHR43702">
    <property type="entry name" value="L-FUCOSE-PROTON SYMPORTER"/>
    <property type="match status" value="1"/>
</dbReference>
<gene>
    <name evidence="8" type="ORF">M9979_13360</name>
</gene>
<evidence type="ECO:0000256" key="4">
    <source>
        <dbReference type="ARBA" id="ARBA00022989"/>
    </source>
</evidence>
<dbReference type="Pfam" id="PF07690">
    <property type="entry name" value="MFS_1"/>
    <property type="match status" value="1"/>
</dbReference>
<feature type="transmembrane region" description="Helical" evidence="6">
    <location>
        <begin position="188"/>
        <end position="205"/>
    </location>
</feature>
<dbReference type="InterPro" id="IPR036259">
    <property type="entry name" value="MFS_trans_sf"/>
</dbReference>
<dbReference type="GO" id="GO:0022857">
    <property type="term" value="F:transmembrane transporter activity"/>
    <property type="evidence" value="ECO:0007669"/>
    <property type="project" value="InterPro"/>
</dbReference>
<keyword evidence="3 6" id="KW-0812">Transmembrane</keyword>
<evidence type="ECO:0000256" key="3">
    <source>
        <dbReference type="ARBA" id="ARBA00022692"/>
    </source>
</evidence>
<evidence type="ECO:0000256" key="2">
    <source>
        <dbReference type="ARBA" id="ARBA00022475"/>
    </source>
</evidence>
<feature type="transmembrane region" description="Helical" evidence="6">
    <location>
        <begin position="85"/>
        <end position="107"/>
    </location>
</feature>
<name>A0A9X2HX56_9SPHN</name>
<dbReference type="GO" id="GO:0005886">
    <property type="term" value="C:plasma membrane"/>
    <property type="evidence" value="ECO:0007669"/>
    <property type="project" value="UniProtKB-SubCell"/>
</dbReference>
<keyword evidence="9" id="KW-1185">Reference proteome</keyword>
<evidence type="ECO:0000259" key="7">
    <source>
        <dbReference type="PROSITE" id="PS50850"/>
    </source>
</evidence>
<reference evidence="8" key="1">
    <citation type="submission" date="2022-05" db="EMBL/GenBank/DDBJ databases">
        <title>Sphingomonas sp. strain RP10 Genome sequencing and assembly.</title>
        <authorList>
            <person name="Kim I."/>
        </authorList>
    </citation>
    <scope>NUCLEOTIDE SEQUENCE</scope>
    <source>
        <strain evidence="8">RP10</strain>
    </source>
</reference>
<feature type="transmembrane region" description="Helical" evidence="6">
    <location>
        <begin position="269"/>
        <end position="288"/>
    </location>
</feature>
<dbReference type="PROSITE" id="PS50850">
    <property type="entry name" value="MFS"/>
    <property type="match status" value="1"/>
</dbReference>
<feature type="transmembrane region" description="Helical" evidence="6">
    <location>
        <begin position="19"/>
        <end position="38"/>
    </location>
</feature>
<evidence type="ECO:0000256" key="1">
    <source>
        <dbReference type="ARBA" id="ARBA00004429"/>
    </source>
</evidence>
<feature type="domain" description="Major facilitator superfamily (MFS) profile" evidence="7">
    <location>
        <begin position="20"/>
        <end position="409"/>
    </location>
</feature>
<dbReference type="SUPFAM" id="SSF103473">
    <property type="entry name" value="MFS general substrate transporter"/>
    <property type="match status" value="1"/>
</dbReference>
<feature type="transmembrane region" description="Helical" evidence="6">
    <location>
        <begin position="356"/>
        <end position="374"/>
    </location>
</feature>
<proteinExistence type="predicted"/>